<feature type="signal peptide" evidence="1">
    <location>
        <begin position="1"/>
        <end position="22"/>
    </location>
</feature>
<accession>A0A9P5BYZ6</accession>
<organism evidence="2 3">
    <name type="scientific">Didymella heteroderae</name>
    <dbReference type="NCBI Taxonomy" id="1769908"/>
    <lineage>
        <taxon>Eukaryota</taxon>
        <taxon>Fungi</taxon>
        <taxon>Dikarya</taxon>
        <taxon>Ascomycota</taxon>
        <taxon>Pezizomycotina</taxon>
        <taxon>Dothideomycetes</taxon>
        <taxon>Pleosporomycetidae</taxon>
        <taxon>Pleosporales</taxon>
        <taxon>Pleosporineae</taxon>
        <taxon>Didymellaceae</taxon>
        <taxon>Didymella</taxon>
    </lineage>
</organism>
<evidence type="ECO:0000313" key="3">
    <source>
        <dbReference type="Proteomes" id="UP000758155"/>
    </source>
</evidence>
<sequence length="321" mass="35825">MMRLRLLLPAAIFLCLGLAITAANSDVNVSGALSNTSSRHPDSTVYGASPDDASTPGAIIHNTIYNEHGQAHNISPTFFDPNRVQAADSRLPEEWRMRQQKWQGEATLEVSMFSDVVTTSGNLTGPLIYNAVWQTLNNQCPDRIGVNDSPPCWDGSTAIPIRYKTKPLGKFGASYVQIAVISSRFGNPAARKPLFGALAAAYEAMTSNDMNCFTVKDNESNNRYCNVAYQVSTFTPNSYIYMSLMSDIDDENDGDWNCCETREYVDSKLDTGDVQRFKAIYPTPRSMNRDVKCHRGCSSDDRTYLMDVDKRLIHVMEKEFF</sequence>
<evidence type="ECO:0000256" key="1">
    <source>
        <dbReference type="SAM" id="SignalP"/>
    </source>
</evidence>
<keyword evidence="1" id="KW-0732">Signal</keyword>
<dbReference type="OrthoDB" id="3688572at2759"/>
<proteinExistence type="predicted"/>
<reference evidence="2" key="1">
    <citation type="submission" date="2019-04" db="EMBL/GenBank/DDBJ databases">
        <title>Sequencing of skin fungus with MAO and IRED activity.</title>
        <authorList>
            <person name="Marsaioli A.J."/>
            <person name="Bonatto J.M.C."/>
            <person name="Reis Junior O."/>
        </authorList>
    </citation>
    <scope>NUCLEOTIDE SEQUENCE</scope>
    <source>
        <strain evidence="2">28M1</strain>
    </source>
</reference>
<evidence type="ECO:0000313" key="2">
    <source>
        <dbReference type="EMBL" id="KAF3035893.1"/>
    </source>
</evidence>
<feature type="chain" id="PRO_5040485876" evidence="1">
    <location>
        <begin position="23"/>
        <end position="321"/>
    </location>
</feature>
<protein>
    <submittedName>
        <fullName evidence="2">Uncharacterized protein</fullName>
    </submittedName>
</protein>
<keyword evidence="3" id="KW-1185">Reference proteome</keyword>
<comment type="caution">
    <text evidence="2">The sequence shown here is derived from an EMBL/GenBank/DDBJ whole genome shotgun (WGS) entry which is preliminary data.</text>
</comment>
<name>A0A9P5BYZ6_9PLEO</name>
<dbReference type="AlphaFoldDB" id="A0A9P5BYZ6"/>
<gene>
    <name evidence="2" type="ORF">E8E12_000542</name>
</gene>
<dbReference type="EMBL" id="SWKV01000054">
    <property type="protein sequence ID" value="KAF3035893.1"/>
    <property type="molecule type" value="Genomic_DNA"/>
</dbReference>
<dbReference type="Proteomes" id="UP000758155">
    <property type="component" value="Unassembled WGS sequence"/>
</dbReference>